<dbReference type="InterPro" id="IPR014031">
    <property type="entry name" value="Ketoacyl_synth_C"/>
</dbReference>
<dbReference type="Pfam" id="PF13561">
    <property type="entry name" value="adh_short_C2"/>
    <property type="match status" value="1"/>
</dbReference>
<dbReference type="PROSITE" id="PS50075">
    <property type="entry name" value="CARRIER"/>
    <property type="match status" value="1"/>
</dbReference>
<dbReference type="InterPro" id="IPR014729">
    <property type="entry name" value="Rossmann-like_a/b/a_fold"/>
</dbReference>
<keyword evidence="15" id="KW-0012">Acyltransferase</keyword>
<dbReference type="SUPFAM" id="SSF52402">
    <property type="entry name" value="Adenine nucleotide alpha hydrolases-like"/>
    <property type="match status" value="1"/>
</dbReference>
<dbReference type="NCBIfam" id="TIGR01830">
    <property type="entry name" value="3oxo_ACP_reduc"/>
    <property type="match status" value="1"/>
</dbReference>
<gene>
    <name evidence="17" type="ORF">CTOB1V02_LOCUS9547</name>
</gene>
<evidence type="ECO:0000256" key="15">
    <source>
        <dbReference type="ARBA" id="ARBA00023315"/>
    </source>
</evidence>
<reference evidence="17" key="1">
    <citation type="submission" date="2020-11" db="EMBL/GenBank/DDBJ databases">
        <authorList>
            <person name="Tran Van P."/>
        </authorList>
    </citation>
    <scope>NUCLEOTIDE SEQUENCE</scope>
</reference>
<dbReference type="GO" id="GO:0006633">
    <property type="term" value="P:fatty acid biosynthetic process"/>
    <property type="evidence" value="ECO:0007669"/>
    <property type="project" value="UniProtKB-KW"/>
</dbReference>
<comment type="similarity">
    <text evidence="4">Belongs to the acyl carrier protein (ACP) family.</text>
</comment>
<dbReference type="NCBIfam" id="NF009466">
    <property type="entry name" value="PRK12826.1-2"/>
    <property type="match status" value="1"/>
</dbReference>
<dbReference type="PRINTS" id="PR00081">
    <property type="entry name" value="GDHRDH"/>
</dbReference>
<evidence type="ECO:0000256" key="8">
    <source>
        <dbReference type="ARBA" id="ARBA00022516"/>
    </source>
</evidence>
<keyword evidence="8" id="KW-0444">Lipid biosynthesis</keyword>
<dbReference type="PROSITE" id="PS00012">
    <property type="entry name" value="PHOSPHOPANTETHEINE"/>
    <property type="match status" value="1"/>
</dbReference>
<keyword evidence="10" id="KW-0808">Transferase</keyword>
<dbReference type="NCBIfam" id="NF002148">
    <property type="entry name" value="PRK00982.1-2"/>
    <property type="match status" value="1"/>
</dbReference>
<dbReference type="InterPro" id="IPR020904">
    <property type="entry name" value="Sc_DH/Rdtase_CS"/>
</dbReference>
<evidence type="ECO:0000256" key="4">
    <source>
        <dbReference type="ARBA" id="ARBA00010930"/>
    </source>
</evidence>
<dbReference type="InterPro" id="IPR016039">
    <property type="entry name" value="Thiolase-like"/>
</dbReference>
<dbReference type="InterPro" id="IPR033947">
    <property type="entry name" value="ETF_alpha_N"/>
</dbReference>
<evidence type="ECO:0000256" key="14">
    <source>
        <dbReference type="ARBA" id="ARBA00023160"/>
    </source>
</evidence>
<comment type="similarity">
    <text evidence="2">Belongs to the short-chain dehydrogenases/reductases (SDR) family.</text>
</comment>
<dbReference type="PANTHER" id="PTHR11712:SF336">
    <property type="entry name" value="3-OXOACYL-[ACYL-CARRIER-PROTEIN] SYNTHASE, MITOCHONDRIAL"/>
    <property type="match status" value="1"/>
</dbReference>
<dbReference type="Pfam" id="PF00109">
    <property type="entry name" value="ketoacyl-synt"/>
    <property type="match status" value="1"/>
</dbReference>
<dbReference type="NCBIfam" id="NF005589">
    <property type="entry name" value="PRK07314.1"/>
    <property type="match status" value="1"/>
</dbReference>
<evidence type="ECO:0000256" key="2">
    <source>
        <dbReference type="ARBA" id="ARBA00006484"/>
    </source>
</evidence>
<dbReference type="FunFam" id="3.40.47.10:FF:000015">
    <property type="entry name" value="3-oxoacyl-[acyl-carrier-protein] synthase, mitochondrial"/>
    <property type="match status" value="1"/>
</dbReference>
<evidence type="ECO:0000256" key="3">
    <source>
        <dbReference type="ARBA" id="ARBA00008467"/>
    </source>
</evidence>
<dbReference type="NCBIfam" id="TIGR00517">
    <property type="entry name" value="acyl_carrier"/>
    <property type="match status" value="1"/>
</dbReference>
<evidence type="ECO:0000256" key="10">
    <source>
        <dbReference type="ARBA" id="ARBA00022679"/>
    </source>
</evidence>
<dbReference type="GO" id="GO:0004316">
    <property type="term" value="F:3-oxoacyl-[acyl-carrier-protein] reductase (NADPH) activity"/>
    <property type="evidence" value="ECO:0007669"/>
    <property type="project" value="InterPro"/>
</dbReference>
<dbReference type="InterPro" id="IPR003231">
    <property type="entry name" value="ACP"/>
</dbReference>
<dbReference type="SUPFAM" id="SSF47336">
    <property type="entry name" value="ACP-like"/>
    <property type="match status" value="1"/>
</dbReference>
<dbReference type="AlphaFoldDB" id="A0A7R8WHF3"/>
<dbReference type="Pfam" id="PF02801">
    <property type="entry name" value="Ketoacyl-synt_C"/>
    <property type="match status" value="1"/>
</dbReference>
<evidence type="ECO:0000256" key="11">
    <source>
        <dbReference type="ARBA" id="ARBA00022832"/>
    </source>
</evidence>
<dbReference type="SUPFAM" id="SSF51735">
    <property type="entry name" value="NAD(P)-binding Rossmann-fold domains"/>
    <property type="match status" value="1"/>
</dbReference>
<dbReference type="InterPro" id="IPR006162">
    <property type="entry name" value="Ppantetheine_attach_site"/>
</dbReference>
<dbReference type="EMBL" id="OB663790">
    <property type="protein sequence ID" value="CAD7231703.1"/>
    <property type="molecule type" value="Genomic_DNA"/>
</dbReference>
<dbReference type="InterPro" id="IPR014030">
    <property type="entry name" value="Ketoacyl_synth_N"/>
</dbReference>
<dbReference type="FunFam" id="3.40.47.10:FF:000018">
    <property type="entry name" value="3-oxoacyl-[acyl-carrier-protein] synthase 2"/>
    <property type="match status" value="1"/>
</dbReference>
<dbReference type="SMART" id="SM00825">
    <property type="entry name" value="PKS_KS"/>
    <property type="match status" value="1"/>
</dbReference>
<dbReference type="OrthoDB" id="5334845at2759"/>
<dbReference type="InterPro" id="IPR029035">
    <property type="entry name" value="DHS-like_NAD/FAD-binding_dom"/>
</dbReference>
<keyword evidence="14" id="KW-0275">Fatty acid biosynthesis</keyword>
<dbReference type="PROSITE" id="PS00696">
    <property type="entry name" value="ETF_ALPHA"/>
    <property type="match status" value="1"/>
</dbReference>
<evidence type="ECO:0000313" key="17">
    <source>
        <dbReference type="EMBL" id="CAD7231703.1"/>
    </source>
</evidence>
<dbReference type="Pfam" id="PF01012">
    <property type="entry name" value="ETF"/>
    <property type="match status" value="1"/>
</dbReference>
<evidence type="ECO:0000256" key="7">
    <source>
        <dbReference type="ARBA" id="ARBA00022450"/>
    </source>
</evidence>
<proteinExistence type="inferred from homology"/>
<sequence>MWSGVFVFCEVRKNTLAGVALELLGKGRDLADARGVALTAVVLGSDLNETASQLIAYGADVVYCADHPLLNEYCEDRYIRILANVIEEKKPEIVLAGATAIGRSCIPGVATLLDAGLTADCTGLEIRPDDGALLQTRPAFGGNIMATIECPRSRPQMATVRPKVMKPCDFDPSREGLVHHLELNEADLVSLIRVVESVEASQGNVNIQESDILISGGRGIENDKGVELIRQLAEVMGADVAASRAVVDAGMIPYPHQVGQTGKTVAPKLYIACGISGAVQHVAGMQSAEAIVAINRDPDAPIFDVADYGIVGDLNEILPKLIGGSRGIGRAICLRLAEQGAKVYVNYVSRPEAAQETQEAIVSQGGKAEILRCNIGDGGQVQEAMKSLLNECGRLDILVNNAGITRDGLIALMKESDWDTVLNTNLKGTFLCSKVASRAMMKKRWGRIINITSVIGHAGNTGQANYAAAKAGIVGLSKSLAREYASRGITVNCVAPGYIETDMTSGLDEEVKKALLQEIPLADLGRPEDVAAAVAFLASDDARYITGQTIHLSVEKEKVVPNASFVDDLGADSLDLVELIMAMEEGFDVEIPDEEAEKIATVQDAIDFYGMAAAIEAMADSGFTVTEEHAGRVGVITGCGMGGLPTIEKYHRVLFEKGPRKVTPFFIPMVIPNMPSGHISMHFGTKGPNLALTTACAAGTHAVGEAYNHIKNGVCDMVISGGTEAVICEIGIAGFSSMKALSTNNERPQQASRPFDKDRDGFVMSEGAGMLILEEMASAKRRGATIYAEVIGYGLSSDAYHVAAPPEDGAGAVRSMRMALESSGIRLDEVDYVNAHGTSTPLNDRCETQALKNVFGEHAYRMAISSTKSMTGHMLGAAGGIESVFTALSVRNQIAPPTINLVEASPDCDLDYVPNVARKMEIRNAMSNSFGFGGTNGVIIMQKYHDGQ</sequence>
<dbReference type="InterPro" id="IPR009081">
    <property type="entry name" value="PP-bd_ACP"/>
</dbReference>
<comment type="subcellular location">
    <subcellularLocation>
        <location evidence="1">Mitochondrion matrix</location>
    </subcellularLocation>
</comment>
<keyword evidence="11" id="KW-0276">Fatty acid metabolism</keyword>
<dbReference type="FunFam" id="3.40.50.720:FF:000173">
    <property type="entry name" value="3-oxoacyl-[acyl-carrier protein] reductase"/>
    <property type="match status" value="1"/>
</dbReference>
<dbReference type="GO" id="GO:0005829">
    <property type="term" value="C:cytosol"/>
    <property type="evidence" value="ECO:0007669"/>
    <property type="project" value="TreeGrafter"/>
</dbReference>
<dbReference type="SUPFAM" id="SSF52467">
    <property type="entry name" value="DHS-like NAD/FAD-binding domain"/>
    <property type="match status" value="1"/>
</dbReference>
<evidence type="ECO:0000256" key="5">
    <source>
        <dbReference type="ARBA" id="ARBA00013191"/>
    </source>
</evidence>
<dbReference type="SMART" id="SM00822">
    <property type="entry name" value="PKS_KR"/>
    <property type="match status" value="1"/>
</dbReference>
<dbReference type="InterPro" id="IPR036736">
    <property type="entry name" value="ACP-like_sf"/>
</dbReference>
<evidence type="ECO:0000256" key="13">
    <source>
        <dbReference type="ARBA" id="ARBA00023098"/>
    </source>
</evidence>
<dbReference type="SUPFAM" id="SSF53901">
    <property type="entry name" value="Thiolase-like"/>
    <property type="match status" value="2"/>
</dbReference>
<evidence type="ECO:0000256" key="1">
    <source>
        <dbReference type="ARBA" id="ARBA00004305"/>
    </source>
</evidence>
<dbReference type="InterPro" id="IPR014731">
    <property type="entry name" value="ETF_asu_C"/>
</dbReference>
<keyword evidence="12" id="KW-0560">Oxidoreductase</keyword>
<dbReference type="InterPro" id="IPR000794">
    <property type="entry name" value="Beta-ketoacyl_synthase"/>
</dbReference>
<dbReference type="InterPro" id="IPR017568">
    <property type="entry name" value="3-oxoacyl-ACP_synth-2"/>
</dbReference>
<evidence type="ECO:0000256" key="12">
    <source>
        <dbReference type="ARBA" id="ARBA00023002"/>
    </source>
</evidence>
<evidence type="ECO:0000256" key="16">
    <source>
        <dbReference type="ARBA" id="ARBA00030339"/>
    </source>
</evidence>
<dbReference type="CDD" id="cd01715">
    <property type="entry name" value="ETF_alpha"/>
    <property type="match status" value="1"/>
</dbReference>
<dbReference type="InterPro" id="IPR002347">
    <property type="entry name" value="SDR_fam"/>
</dbReference>
<dbReference type="HAMAP" id="MF_01217">
    <property type="entry name" value="Acyl_carrier"/>
    <property type="match status" value="1"/>
</dbReference>
<evidence type="ECO:0000256" key="6">
    <source>
        <dbReference type="ARBA" id="ARBA00016128"/>
    </source>
</evidence>
<protein>
    <recommendedName>
        <fullName evidence="6">Acyl carrier protein, mitochondrial</fullName>
        <ecNumber evidence="5">2.3.1.41</ecNumber>
    </recommendedName>
    <alternativeName>
        <fullName evidence="16">NADH-ubiquinone oxidoreductase 9.6 kDa subunit</fullName>
    </alternativeName>
</protein>
<keyword evidence="13" id="KW-0443">Lipid metabolism</keyword>
<dbReference type="PROSITE" id="PS00606">
    <property type="entry name" value="KS3_1"/>
    <property type="match status" value="1"/>
</dbReference>
<dbReference type="PROSITE" id="PS52004">
    <property type="entry name" value="KS3_2"/>
    <property type="match status" value="1"/>
</dbReference>
<dbReference type="CDD" id="cd05333">
    <property type="entry name" value="BKR_SDR_c"/>
    <property type="match status" value="1"/>
</dbReference>
<dbReference type="PANTHER" id="PTHR11712">
    <property type="entry name" value="POLYKETIDE SYNTHASE-RELATED"/>
    <property type="match status" value="1"/>
</dbReference>
<dbReference type="InterPro" id="IPR036291">
    <property type="entry name" value="NAD(P)-bd_dom_sf"/>
</dbReference>
<dbReference type="InterPro" id="IPR020841">
    <property type="entry name" value="PKS_Beta-ketoAc_synthase_dom"/>
</dbReference>
<dbReference type="InterPro" id="IPR018201">
    <property type="entry name" value="Ketoacyl_synth_AS"/>
</dbReference>
<dbReference type="SMART" id="SM00893">
    <property type="entry name" value="ETF"/>
    <property type="match status" value="1"/>
</dbReference>
<dbReference type="GO" id="GO:0051287">
    <property type="term" value="F:NAD binding"/>
    <property type="evidence" value="ECO:0007669"/>
    <property type="project" value="InterPro"/>
</dbReference>
<dbReference type="Gene3D" id="3.40.50.620">
    <property type="entry name" value="HUPs"/>
    <property type="match status" value="1"/>
</dbReference>
<dbReference type="CDD" id="cd00834">
    <property type="entry name" value="KAS_I_II"/>
    <property type="match status" value="1"/>
</dbReference>
<comment type="similarity">
    <text evidence="3">Belongs to the thiolase-like superfamily. Beta-ketoacyl-ACP synthases family.</text>
</comment>
<dbReference type="GO" id="GO:0004315">
    <property type="term" value="F:3-oxoacyl-[acyl-carrier-protein] synthase activity"/>
    <property type="evidence" value="ECO:0007669"/>
    <property type="project" value="InterPro"/>
</dbReference>
<dbReference type="PROSITE" id="PS00061">
    <property type="entry name" value="ADH_SHORT"/>
    <property type="match status" value="1"/>
</dbReference>
<keyword evidence="9" id="KW-0597">Phosphoprotein</keyword>
<dbReference type="GO" id="GO:0005759">
    <property type="term" value="C:mitochondrial matrix"/>
    <property type="evidence" value="ECO:0007669"/>
    <property type="project" value="UniProtKB-SubCell"/>
</dbReference>
<dbReference type="InterPro" id="IPR057326">
    <property type="entry name" value="KR_dom"/>
</dbReference>
<evidence type="ECO:0000256" key="9">
    <source>
        <dbReference type="ARBA" id="ARBA00022553"/>
    </source>
</evidence>
<dbReference type="NCBIfam" id="TIGR03150">
    <property type="entry name" value="fabF"/>
    <property type="match status" value="1"/>
</dbReference>
<name>A0A7R8WHF3_9CRUS</name>
<organism evidence="17">
    <name type="scientific">Cyprideis torosa</name>
    <dbReference type="NCBI Taxonomy" id="163714"/>
    <lineage>
        <taxon>Eukaryota</taxon>
        <taxon>Metazoa</taxon>
        <taxon>Ecdysozoa</taxon>
        <taxon>Arthropoda</taxon>
        <taxon>Crustacea</taxon>
        <taxon>Oligostraca</taxon>
        <taxon>Ostracoda</taxon>
        <taxon>Podocopa</taxon>
        <taxon>Podocopida</taxon>
        <taxon>Cytherocopina</taxon>
        <taxon>Cytheroidea</taxon>
        <taxon>Cytherideidae</taxon>
        <taxon>Cyprideis</taxon>
    </lineage>
</organism>
<dbReference type="Gene3D" id="3.40.50.720">
    <property type="entry name" value="NAD(P)-binding Rossmann-like Domain"/>
    <property type="match status" value="1"/>
</dbReference>
<dbReference type="NCBIfam" id="NF002150">
    <property type="entry name" value="PRK00982.1-4"/>
    <property type="match status" value="1"/>
</dbReference>
<accession>A0A7R8WHF3</accession>
<dbReference type="InterPro" id="IPR011284">
    <property type="entry name" value="3oxo_ACP_reduc"/>
</dbReference>
<keyword evidence="7" id="KW-0596">Phosphopantetheine</keyword>
<dbReference type="EC" id="2.3.1.41" evidence="5"/>
<dbReference type="Gene3D" id="3.40.50.1220">
    <property type="entry name" value="TPP-binding domain"/>
    <property type="match status" value="1"/>
</dbReference>
<dbReference type="InterPro" id="IPR018206">
    <property type="entry name" value="ETF_asu_C_CS"/>
</dbReference>
<dbReference type="Pfam" id="PF00766">
    <property type="entry name" value="ETF_alpha"/>
    <property type="match status" value="1"/>
</dbReference>
<dbReference type="InterPro" id="IPR014730">
    <property type="entry name" value="ETF_a/b_N"/>
</dbReference>
<dbReference type="PRINTS" id="PR00080">
    <property type="entry name" value="SDRFAMILY"/>
</dbReference>
<dbReference type="Gene3D" id="3.40.47.10">
    <property type="match status" value="1"/>
</dbReference>